<organism evidence="2 3">
    <name type="scientific">Helcobacillus massiliensis</name>
    <dbReference type="NCBI Taxonomy" id="521392"/>
    <lineage>
        <taxon>Bacteria</taxon>
        <taxon>Bacillati</taxon>
        <taxon>Actinomycetota</taxon>
        <taxon>Actinomycetes</taxon>
        <taxon>Micrococcales</taxon>
        <taxon>Dermabacteraceae</taxon>
        <taxon>Helcobacillus</taxon>
    </lineage>
</organism>
<proteinExistence type="predicted"/>
<sequence>MIRRRRHLPIEGFTPRPHTPQQCPASGATASAYRSVEDRRPVTVRTWTDPALVAGVSPARAQQRIDALARLSDLPGITPVRAGGLVDSRRGRHLYLVTDDNGEVLDPSVVDPAHLLRAAADIAAALHRFHAAGHLHLALCPQALTTTPSGRIHLSAHRAPGVHWIAEAALEHQAPEVGQASGGEPRSDVYALASTVLAVLDEGADTSWTSDAALVTALERATAPSVADRPSDLGMLADELDDAARRAAWWEGREESVFSQRIMA</sequence>
<dbReference type="Proteomes" id="UP000568050">
    <property type="component" value="Unassembled WGS sequence"/>
</dbReference>
<name>A0A839QT32_9MICO</name>
<dbReference type="Gene3D" id="1.10.510.10">
    <property type="entry name" value="Transferase(Phosphotransferase) domain 1"/>
    <property type="match status" value="1"/>
</dbReference>
<keyword evidence="3" id="KW-1185">Reference proteome</keyword>
<evidence type="ECO:0008006" key="4">
    <source>
        <dbReference type="Google" id="ProtNLM"/>
    </source>
</evidence>
<dbReference type="RefSeq" id="WP_183373582.1">
    <property type="nucleotide sequence ID" value="NZ_CBCSFZ010000047.1"/>
</dbReference>
<feature type="region of interest" description="Disordered" evidence="1">
    <location>
        <begin position="1"/>
        <end position="35"/>
    </location>
</feature>
<comment type="caution">
    <text evidence="2">The sequence shown here is derived from an EMBL/GenBank/DDBJ whole genome shotgun (WGS) entry which is preliminary data.</text>
</comment>
<dbReference type="EMBL" id="JACHWP010000001">
    <property type="protein sequence ID" value="MBB3021910.1"/>
    <property type="molecule type" value="Genomic_DNA"/>
</dbReference>
<dbReference type="AlphaFoldDB" id="A0A839QT32"/>
<accession>A0A839QT32</accession>
<gene>
    <name evidence="2" type="ORF">FHX50_000158</name>
</gene>
<evidence type="ECO:0000256" key="1">
    <source>
        <dbReference type="SAM" id="MobiDB-lite"/>
    </source>
</evidence>
<reference evidence="2 3" key="1">
    <citation type="submission" date="2020-08" db="EMBL/GenBank/DDBJ databases">
        <title>Sequencing the genomes of 1000 actinobacteria strains.</title>
        <authorList>
            <person name="Klenk H.-P."/>
        </authorList>
    </citation>
    <scope>NUCLEOTIDE SEQUENCE [LARGE SCALE GENOMIC DNA]</scope>
    <source>
        <strain evidence="2 3">DSM 23040</strain>
    </source>
</reference>
<dbReference type="InterPro" id="IPR011009">
    <property type="entry name" value="Kinase-like_dom_sf"/>
</dbReference>
<dbReference type="SUPFAM" id="SSF56112">
    <property type="entry name" value="Protein kinase-like (PK-like)"/>
    <property type="match status" value="1"/>
</dbReference>
<protein>
    <recommendedName>
        <fullName evidence="4">Protein kinase domain-containing protein</fullName>
    </recommendedName>
</protein>
<evidence type="ECO:0000313" key="3">
    <source>
        <dbReference type="Proteomes" id="UP000568050"/>
    </source>
</evidence>
<evidence type="ECO:0000313" key="2">
    <source>
        <dbReference type="EMBL" id="MBB3021910.1"/>
    </source>
</evidence>